<dbReference type="Proteomes" id="UP000553766">
    <property type="component" value="Unassembled WGS sequence"/>
</dbReference>
<reference evidence="6 7" key="1">
    <citation type="submission" date="2020-08" db="EMBL/GenBank/DDBJ databases">
        <title>Genomic Encyclopedia of Type Strains, Phase IV (KMG-IV): sequencing the most valuable type-strain genomes for metagenomic binning, comparative biology and taxonomic classification.</title>
        <authorList>
            <person name="Goeker M."/>
        </authorList>
    </citation>
    <scope>NUCLEOTIDE SEQUENCE [LARGE SCALE GENOMIC DNA]</scope>
    <source>
        <strain evidence="6 7">DSM 103377</strain>
    </source>
</reference>
<evidence type="ECO:0000313" key="7">
    <source>
        <dbReference type="Proteomes" id="UP000553766"/>
    </source>
</evidence>
<evidence type="ECO:0000259" key="5">
    <source>
        <dbReference type="PROSITE" id="PS50850"/>
    </source>
</evidence>
<dbReference type="SUPFAM" id="SSF103473">
    <property type="entry name" value="MFS general substrate transporter"/>
    <property type="match status" value="1"/>
</dbReference>
<dbReference type="Gene3D" id="1.20.1250.20">
    <property type="entry name" value="MFS general substrate transporter like domains"/>
    <property type="match status" value="1"/>
</dbReference>
<dbReference type="InterPro" id="IPR036259">
    <property type="entry name" value="MFS_trans_sf"/>
</dbReference>
<feature type="transmembrane region" description="Helical" evidence="4">
    <location>
        <begin position="143"/>
        <end position="166"/>
    </location>
</feature>
<feature type="transmembrane region" description="Helical" evidence="4">
    <location>
        <begin position="312"/>
        <end position="335"/>
    </location>
</feature>
<evidence type="ECO:0000313" key="6">
    <source>
        <dbReference type="EMBL" id="MBB5515576.1"/>
    </source>
</evidence>
<dbReference type="RefSeq" id="WP_184010364.1">
    <property type="nucleotide sequence ID" value="NZ_JACIJS010000004.1"/>
</dbReference>
<comment type="caution">
    <text evidence="6">The sequence shown here is derived from an EMBL/GenBank/DDBJ whole genome shotgun (WGS) entry which is preliminary data.</text>
</comment>
<evidence type="ECO:0000256" key="1">
    <source>
        <dbReference type="ARBA" id="ARBA00022692"/>
    </source>
</evidence>
<dbReference type="PROSITE" id="PS50850">
    <property type="entry name" value="MFS"/>
    <property type="match status" value="1"/>
</dbReference>
<name>A0A840X121_9RHOB</name>
<accession>A0A840X121</accession>
<feature type="transmembrane region" description="Helical" evidence="4">
    <location>
        <begin position="51"/>
        <end position="71"/>
    </location>
</feature>
<protein>
    <submittedName>
        <fullName evidence="6">MFS family permease</fullName>
    </submittedName>
</protein>
<dbReference type="AlphaFoldDB" id="A0A840X121"/>
<feature type="transmembrane region" description="Helical" evidence="4">
    <location>
        <begin position="287"/>
        <end position="306"/>
    </location>
</feature>
<dbReference type="PANTHER" id="PTHR23534">
    <property type="entry name" value="MFS PERMEASE"/>
    <property type="match status" value="1"/>
</dbReference>
<feature type="transmembrane region" description="Helical" evidence="4">
    <location>
        <begin position="172"/>
        <end position="195"/>
    </location>
</feature>
<feature type="transmembrane region" description="Helical" evidence="4">
    <location>
        <begin position="260"/>
        <end position="280"/>
    </location>
</feature>
<keyword evidence="2 4" id="KW-1133">Transmembrane helix</keyword>
<dbReference type="PANTHER" id="PTHR23534:SF1">
    <property type="entry name" value="MAJOR FACILITATOR SUPERFAMILY PROTEIN"/>
    <property type="match status" value="1"/>
</dbReference>
<evidence type="ECO:0000256" key="3">
    <source>
        <dbReference type="ARBA" id="ARBA00023136"/>
    </source>
</evidence>
<sequence length="412" mass="43034">MTDTLPSYIDDRRARRNVWFLVAAQGIMGAQMPMAFVMGGLAGQMLAGNPILATLPISMIVLVSAFTAPVISGVMGKYGRKTGFMIGLLGGGVGAALSAYAIVSGSFLLLCVGHALTGVYMAAQGFYRFAATDTASDDFRPKAISWVMAGGLASAIVGPQLVIWFGDAIVPFQFAGGYAAAALVNVVGVFIILGLDLPRPPKREKGASTGRPLKRILRTPAVLTAMICAMVAYALMNLMMTSAPLAVVGCGFTTDSAARVVQFHVLAMFAPSFFTGHLIARFGVERIIAIGLTILFGAGLVALAGVDLMNFYLALILLGFGWNFGFIGATALLTASHAPEERSKVQGLNDFLVFGLVAVASFSSGGLMNGVGAGDPVLGWTAVNYAMVPFLILAGGTLLWFVLQKPKFAPAE</sequence>
<feature type="transmembrane region" description="Helical" evidence="4">
    <location>
        <begin position="18"/>
        <end position="39"/>
    </location>
</feature>
<feature type="transmembrane region" description="Helical" evidence="4">
    <location>
        <begin position="347"/>
        <end position="370"/>
    </location>
</feature>
<evidence type="ECO:0000256" key="4">
    <source>
        <dbReference type="SAM" id="Phobius"/>
    </source>
</evidence>
<dbReference type="InterPro" id="IPR011701">
    <property type="entry name" value="MFS"/>
</dbReference>
<gene>
    <name evidence="6" type="ORF">FHS89_001588</name>
</gene>
<evidence type="ECO:0000256" key="2">
    <source>
        <dbReference type="ARBA" id="ARBA00022989"/>
    </source>
</evidence>
<dbReference type="EMBL" id="JACIJS010000004">
    <property type="protein sequence ID" value="MBB5515576.1"/>
    <property type="molecule type" value="Genomic_DNA"/>
</dbReference>
<keyword evidence="7" id="KW-1185">Reference proteome</keyword>
<keyword evidence="3 4" id="KW-0472">Membrane</keyword>
<dbReference type="Pfam" id="PF07690">
    <property type="entry name" value="MFS_1"/>
    <property type="match status" value="1"/>
</dbReference>
<organism evidence="6 7">
    <name type="scientific">Rubricella aquisinus</name>
    <dbReference type="NCBI Taxonomy" id="2028108"/>
    <lineage>
        <taxon>Bacteria</taxon>
        <taxon>Pseudomonadati</taxon>
        <taxon>Pseudomonadota</taxon>
        <taxon>Alphaproteobacteria</taxon>
        <taxon>Rhodobacterales</taxon>
        <taxon>Paracoccaceae</taxon>
        <taxon>Rubricella</taxon>
    </lineage>
</organism>
<feature type="domain" description="Major facilitator superfamily (MFS) profile" evidence="5">
    <location>
        <begin position="221"/>
        <end position="412"/>
    </location>
</feature>
<dbReference type="InterPro" id="IPR020846">
    <property type="entry name" value="MFS_dom"/>
</dbReference>
<feature type="transmembrane region" description="Helical" evidence="4">
    <location>
        <begin position="107"/>
        <end position="131"/>
    </location>
</feature>
<feature type="transmembrane region" description="Helical" evidence="4">
    <location>
        <begin position="216"/>
        <end position="240"/>
    </location>
</feature>
<feature type="transmembrane region" description="Helical" evidence="4">
    <location>
        <begin position="83"/>
        <end position="101"/>
    </location>
</feature>
<feature type="transmembrane region" description="Helical" evidence="4">
    <location>
        <begin position="382"/>
        <end position="403"/>
    </location>
</feature>
<keyword evidence="1 4" id="KW-0812">Transmembrane</keyword>
<dbReference type="GO" id="GO:0022857">
    <property type="term" value="F:transmembrane transporter activity"/>
    <property type="evidence" value="ECO:0007669"/>
    <property type="project" value="InterPro"/>
</dbReference>
<proteinExistence type="predicted"/>